<proteinExistence type="predicted"/>
<dbReference type="GO" id="GO:0003700">
    <property type="term" value="F:DNA-binding transcription factor activity"/>
    <property type="evidence" value="ECO:0007669"/>
    <property type="project" value="InterPro"/>
</dbReference>
<protein>
    <recommendedName>
        <fullName evidence="7">HTH marR-type domain-containing protein</fullName>
    </recommendedName>
</protein>
<dbReference type="AlphaFoldDB" id="A0AA37HJJ3"/>
<name>A0AA37HJJ3_9HYPH</name>
<dbReference type="InterPro" id="IPR000835">
    <property type="entry name" value="HTH_MarR-typ"/>
</dbReference>
<keyword evidence="2" id="KW-0963">Cytoplasm</keyword>
<dbReference type="InterPro" id="IPR055166">
    <property type="entry name" value="Transc_reg_Sar_Rot_HTH"/>
</dbReference>
<gene>
    <name evidence="8" type="ORF">MPEAHAMD_7127</name>
</gene>
<evidence type="ECO:0000259" key="7">
    <source>
        <dbReference type="PROSITE" id="PS50995"/>
    </source>
</evidence>
<dbReference type="RefSeq" id="WP_099908243.1">
    <property type="nucleotide sequence ID" value="NZ_BPQJ01000092.1"/>
</dbReference>
<dbReference type="InterPro" id="IPR036388">
    <property type="entry name" value="WH-like_DNA-bd_sf"/>
</dbReference>
<dbReference type="Proteomes" id="UP001055286">
    <property type="component" value="Unassembled WGS sequence"/>
</dbReference>
<dbReference type="PRINTS" id="PR00598">
    <property type="entry name" value="HTHMARR"/>
</dbReference>
<dbReference type="FunFam" id="1.10.10.10:FF:000163">
    <property type="entry name" value="MarR family transcriptional regulator"/>
    <property type="match status" value="1"/>
</dbReference>
<feature type="compositionally biased region" description="Basic and acidic residues" evidence="6">
    <location>
        <begin position="1"/>
        <end position="17"/>
    </location>
</feature>
<evidence type="ECO:0000256" key="5">
    <source>
        <dbReference type="ARBA" id="ARBA00023163"/>
    </source>
</evidence>
<dbReference type="GO" id="GO:0005737">
    <property type="term" value="C:cytoplasm"/>
    <property type="evidence" value="ECO:0007669"/>
    <property type="project" value="UniProtKB-SubCell"/>
</dbReference>
<dbReference type="GO" id="GO:0006950">
    <property type="term" value="P:response to stress"/>
    <property type="evidence" value="ECO:0007669"/>
    <property type="project" value="TreeGrafter"/>
</dbReference>
<dbReference type="GO" id="GO:0003677">
    <property type="term" value="F:DNA binding"/>
    <property type="evidence" value="ECO:0007669"/>
    <property type="project" value="UniProtKB-KW"/>
</dbReference>
<accession>A0AA37HJJ3</accession>
<reference evidence="8" key="2">
    <citation type="submission" date="2021-08" db="EMBL/GenBank/DDBJ databases">
        <authorList>
            <person name="Tani A."/>
            <person name="Ola A."/>
            <person name="Ogura Y."/>
            <person name="Katsura K."/>
            <person name="Hayashi T."/>
        </authorList>
    </citation>
    <scope>NUCLEOTIDE SEQUENCE</scope>
    <source>
        <strain evidence="8">JCM 32048</strain>
    </source>
</reference>
<sequence length="176" mass="19225">MSEIDAHGRNGDRRDTGENAGQNAGTADDLLLSSQICFAVYSAAHAFNRIYKPLLDRIGLTYPQYLVLLLLWEQDGQTMKTLGQRLYLDSGTLTPLLKRLEAAGLVSRARDAQDERLMRISLTEAGASLREKATPFPHEIVCAAGRPAERLVALRDEILALRDSLHAAAAPDRGAA</sequence>
<keyword evidence="5" id="KW-0804">Transcription</keyword>
<keyword evidence="4" id="KW-0238">DNA-binding</keyword>
<dbReference type="Pfam" id="PF22381">
    <property type="entry name" value="Staph_reg_Sar_Rot"/>
    <property type="match status" value="1"/>
</dbReference>
<keyword evidence="3" id="KW-0805">Transcription regulation</keyword>
<organism evidence="8 9">
    <name type="scientific">Methylobacterium frigidaeris</name>
    <dbReference type="NCBI Taxonomy" id="2038277"/>
    <lineage>
        <taxon>Bacteria</taxon>
        <taxon>Pseudomonadati</taxon>
        <taxon>Pseudomonadota</taxon>
        <taxon>Alphaproteobacteria</taxon>
        <taxon>Hyphomicrobiales</taxon>
        <taxon>Methylobacteriaceae</taxon>
        <taxon>Methylobacterium</taxon>
    </lineage>
</organism>
<dbReference type="EMBL" id="BPQJ01000092">
    <property type="protein sequence ID" value="GJD66928.1"/>
    <property type="molecule type" value="Genomic_DNA"/>
</dbReference>
<evidence type="ECO:0000313" key="9">
    <source>
        <dbReference type="Proteomes" id="UP001055286"/>
    </source>
</evidence>
<keyword evidence="9" id="KW-1185">Reference proteome</keyword>
<reference evidence="8" key="1">
    <citation type="journal article" date="2016" name="Front. Microbiol.">
        <title>Genome Sequence of the Piezophilic, Mesophilic Sulfate-Reducing Bacterium Desulfovibrio indicus J2T.</title>
        <authorList>
            <person name="Cao J."/>
            <person name="Maignien L."/>
            <person name="Shao Z."/>
            <person name="Alain K."/>
            <person name="Jebbar M."/>
        </authorList>
    </citation>
    <scope>NUCLEOTIDE SEQUENCE</scope>
    <source>
        <strain evidence="8">JCM 32048</strain>
    </source>
</reference>
<dbReference type="PANTHER" id="PTHR33164:SF5">
    <property type="entry name" value="ORGANIC HYDROPEROXIDE RESISTANCE TRANSCRIPTIONAL REGULATOR"/>
    <property type="match status" value="1"/>
</dbReference>
<evidence type="ECO:0000256" key="4">
    <source>
        <dbReference type="ARBA" id="ARBA00023125"/>
    </source>
</evidence>
<dbReference type="InterPro" id="IPR036390">
    <property type="entry name" value="WH_DNA-bd_sf"/>
</dbReference>
<evidence type="ECO:0000313" key="8">
    <source>
        <dbReference type="EMBL" id="GJD66928.1"/>
    </source>
</evidence>
<dbReference type="SUPFAM" id="SSF46785">
    <property type="entry name" value="Winged helix' DNA-binding domain"/>
    <property type="match status" value="1"/>
</dbReference>
<comment type="caution">
    <text evidence="8">The sequence shown here is derived from an EMBL/GenBank/DDBJ whole genome shotgun (WGS) entry which is preliminary data.</text>
</comment>
<dbReference type="PANTHER" id="PTHR33164">
    <property type="entry name" value="TRANSCRIPTIONAL REGULATOR, MARR FAMILY"/>
    <property type="match status" value="1"/>
</dbReference>
<dbReference type="InterPro" id="IPR039422">
    <property type="entry name" value="MarR/SlyA-like"/>
</dbReference>
<feature type="domain" description="HTH marR-type" evidence="7">
    <location>
        <begin position="33"/>
        <end position="160"/>
    </location>
</feature>
<evidence type="ECO:0000256" key="3">
    <source>
        <dbReference type="ARBA" id="ARBA00023015"/>
    </source>
</evidence>
<evidence type="ECO:0000256" key="1">
    <source>
        <dbReference type="ARBA" id="ARBA00004496"/>
    </source>
</evidence>
<dbReference type="SMART" id="SM00347">
    <property type="entry name" value="HTH_MARR"/>
    <property type="match status" value="1"/>
</dbReference>
<evidence type="ECO:0000256" key="2">
    <source>
        <dbReference type="ARBA" id="ARBA00022490"/>
    </source>
</evidence>
<dbReference type="PROSITE" id="PS50995">
    <property type="entry name" value="HTH_MARR_2"/>
    <property type="match status" value="1"/>
</dbReference>
<dbReference type="Gene3D" id="1.10.10.10">
    <property type="entry name" value="Winged helix-like DNA-binding domain superfamily/Winged helix DNA-binding domain"/>
    <property type="match status" value="1"/>
</dbReference>
<evidence type="ECO:0000256" key="6">
    <source>
        <dbReference type="SAM" id="MobiDB-lite"/>
    </source>
</evidence>
<feature type="region of interest" description="Disordered" evidence="6">
    <location>
        <begin position="1"/>
        <end position="22"/>
    </location>
</feature>
<comment type="subcellular location">
    <subcellularLocation>
        <location evidence="1">Cytoplasm</location>
    </subcellularLocation>
</comment>